<dbReference type="KEGG" id="mflg:ABS361_15260"/>
<dbReference type="RefSeq" id="WP_407048539.1">
    <property type="nucleotide sequence ID" value="NZ_CP158568.1"/>
</dbReference>
<feature type="chain" id="PRO_5043392138" description="DUF2092 domain-containing protein" evidence="1">
    <location>
        <begin position="21"/>
        <end position="267"/>
    </location>
</feature>
<evidence type="ECO:0000256" key="1">
    <source>
        <dbReference type="SAM" id="SignalP"/>
    </source>
</evidence>
<accession>A0AAU7X6P1</accession>
<dbReference type="EMBL" id="CP158568">
    <property type="protein sequence ID" value="XBY43440.1"/>
    <property type="molecule type" value="Genomic_DNA"/>
</dbReference>
<name>A0AAU7X6P1_9HYPH</name>
<keyword evidence="1" id="KW-0732">Signal</keyword>
<organism evidence="2">
    <name type="scientific">Methyloraptor flagellatus</name>
    <dbReference type="NCBI Taxonomy" id="3162530"/>
    <lineage>
        <taxon>Bacteria</taxon>
        <taxon>Pseudomonadati</taxon>
        <taxon>Pseudomonadota</taxon>
        <taxon>Alphaproteobacteria</taxon>
        <taxon>Hyphomicrobiales</taxon>
        <taxon>Ancalomicrobiaceae</taxon>
        <taxon>Methyloraptor</taxon>
    </lineage>
</organism>
<gene>
    <name evidence="2" type="ORF">ABS361_15260</name>
</gene>
<sequence>MKISAFAALTALLVAAPAFAASPEEDYIAARKAYVKQLNTPEAANKPLEELEKVEKPAIADLQARLVSIVGKNTFKGVAPEPAFNPATLLDGNIETGDADGLRYASEDGETAFFVTSEKILLDWAKGRASDMKAFAQAAKGGVKTLFATDDLYTFTLQSGAGFTSFAALPVTSPDGTVTRAALGVFAQDIVLAMPSTIVVATAKDGRVVLAMTTAKTKLPVPKECVAAQKKQTAAFTDCITKRIKDLPQIPALAKEAEALLATARGN</sequence>
<evidence type="ECO:0008006" key="3">
    <source>
        <dbReference type="Google" id="ProtNLM"/>
    </source>
</evidence>
<feature type="signal peptide" evidence="1">
    <location>
        <begin position="1"/>
        <end position="20"/>
    </location>
</feature>
<reference evidence="2" key="1">
    <citation type="submission" date="2024-06" db="EMBL/GenBank/DDBJ databases">
        <title>Methylostella associata gen. nov., sp. nov., a novel Ancalomicrobiaceae-affiliated facultatively methylotrophic bacteria that feed on methanotrophs of the genus Methylococcus.</title>
        <authorList>
            <person name="Saltykova V."/>
            <person name="Danilova O.V."/>
            <person name="Oshkin I.Y."/>
            <person name="Belova S.E."/>
            <person name="Pimenov N.V."/>
            <person name="Dedysh S.N."/>
        </authorList>
    </citation>
    <scope>NUCLEOTIDE SEQUENCE</scope>
    <source>
        <strain evidence="2">S20</strain>
    </source>
</reference>
<proteinExistence type="predicted"/>
<protein>
    <recommendedName>
        <fullName evidence="3">DUF2092 domain-containing protein</fullName>
    </recommendedName>
</protein>
<dbReference type="AlphaFoldDB" id="A0AAU7X6P1"/>
<evidence type="ECO:0000313" key="2">
    <source>
        <dbReference type="EMBL" id="XBY43440.1"/>
    </source>
</evidence>